<reference evidence="1" key="1">
    <citation type="submission" date="2020-02" db="EMBL/GenBank/DDBJ databases">
        <authorList>
            <person name="Scholz U."/>
            <person name="Mascher M."/>
            <person name="Fiebig A."/>
        </authorList>
    </citation>
    <scope>NUCLEOTIDE SEQUENCE</scope>
</reference>
<organism evidence="1 2">
    <name type="scientific">Spirodela intermedia</name>
    <name type="common">Intermediate duckweed</name>
    <dbReference type="NCBI Taxonomy" id="51605"/>
    <lineage>
        <taxon>Eukaryota</taxon>
        <taxon>Viridiplantae</taxon>
        <taxon>Streptophyta</taxon>
        <taxon>Embryophyta</taxon>
        <taxon>Tracheophyta</taxon>
        <taxon>Spermatophyta</taxon>
        <taxon>Magnoliopsida</taxon>
        <taxon>Liliopsida</taxon>
        <taxon>Araceae</taxon>
        <taxon>Lemnoideae</taxon>
        <taxon>Spirodela</taxon>
    </lineage>
</organism>
<evidence type="ECO:0000313" key="1">
    <source>
        <dbReference type="EMBL" id="CAA7407112.1"/>
    </source>
</evidence>
<accession>A0A7I8LBF1</accession>
<gene>
    <name evidence="1" type="ORF">SI8410_13017790</name>
</gene>
<dbReference type="EMBL" id="LR746276">
    <property type="protein sequence ID" value="CAA7407112.1"/>
    <property type="molecule type" value="Genomic_DNA"/>
</dbReference>
<name>A0A7I8LBF1_SPIIN</name>
<sequence length="74" mass="8702">MCQVVKQASEAWDKLKVIYEGTSQVKYIKIGILVSSSLLPSLEFHKSFAQKRNSNFKREPYLCHFHFAQHDCRR</sequence>
<dbReference type="Proteomes" id="UP000663760">
    <property type="component" value="Chromosome 13"/>
</dbReference>
<proteinExistence type="predicted"/>
<dbReference type="AlphaFoldDB" id="A0A7I8LBF1"/>
<keyword evidence="2" id="KW-1185">Reference proteome</keyword>
<evidence type="ECO:0000313" key="2">
    <source>
        <dbReference type="Proteomes" id="UP000663760"/>
    </source>
</evidence>
<protein>
    <submittedName>
        <fullName evidence="1">Uncharacterized protein</fullName>
    </submittedName>
</protein>